<dbReference type="InterPro" id="IPR007921">
    <property type="entry name" value="CHAP_dom"/>
</dbReference>
<evidence type="ECO:0000313" key="3">
    <source>
        <dbReference type="EMBL" id="GAA5517845.1"/>
    </source>
</evidence>
<dbReference type="Proteomes" id="UP001426770">
    <property type="component" value="Unassembled WGS sequence"/>
</dbReference>
<dbReference type="EMBL" id="BAABRR010000001">
    <property type="protein sequence ID" value="GAA5517845.1"/>
    <property type="molecule type" value="Genomic_DNA"/>
</dbReference>
<keyword evidence="4" id="KW-1185">Reference proteome</keyword>
<feature type="signal peptide" evidence="1">
    <location>
        <begin position="1"/>
        <end position="33"/>
    </location>
</feature>
<name>A0ABP9WGE8_9MICO</name>
<evidence type="ECO:0000313" key="4">
    <source>
        <dbReference type="Proteomes" id="UP001426770"/>
    </source>
</evidence>
<organism evidence="3 4">
    <name type="scientific">Demequina sediminis</name>
    <dbReference type="NCBI Taxonomy" id="1930058"/>
    <lineage>
        <taxon>Bacteria</taxon>
        <taxon>Bacillati</taxon>
        <taxon>Actinomycetota</taxon>
        <taxon>Actinomycetes</taxon>
        <taxon>Micrococcales</taxon>
        <taxon>Demequinaceae</taxon>
        <taxon>Demequina</taxon>
    </lineage>
</organism>
<accession>A0ABP9WGE8</accession>
<feature type="chain" id="PRO_5045196396" description="SLH domain-containing protein" evidence="1">
    <location>
        <begin position="34"/>
        <end position="525"/>
    </location>
</feature>
<feature type="domain" description="SLH" evidence="2">
    <location>
        <begin position="40"/>
        <end position="105"/>
    </location>
</feature>
<dbReference type="Pfam" id="PF00395">
    <property type="entry name" value="SLH"/>
    <property type="match status" value="1"/>
</dbReference>
<comment type="caution">
    <text evidence="3">The sequence shown here is derived from an EMBL/GenBank/DDBJ whole genome shotgun (WGS) entry which is preliminary data.</text>
</comment>
<feature type="domain" description="SLH" evidence="2">
    <location>
        <begin position="106"/>
        <end position="169"/>
    </location>
</feature>
<gene>
    <name evidence="3" type="ORF">Lsed01_00261</name>
</gene>
<dbReference type="RefSeq" id="WP_345378152.1">
    <property type="nucleotide sequence ID" value="NZ_BAABRR010000001.1"/>
</dbReference>
<feature type="domain" description="SLH" evidence="2">
    <location>
        <begin position="170"/>
        <end position="232"/>
    </location>
</feature>
<reference evidence="3 4" key="1">
    <citation type="submission" date="2024-02" db="EMBL/GenBank/DDBJ databases">
        <title>Lysinimicrobium sediminis NBRC 112286.</title>
        <authorList>
            <person name="Ichikawa N."/>
            <person name="Katano-Makiyama Y."/>
            <person name="Hidaka K."/>
        </authorList>
    </citation>
    <scope>NUCLEOTIDE SEQUENCE [LARGE SCALE GENOMIC DNA]</scope>
    <source>
        <strain evidence="3 4">NBRC 112286</strain>
    </source>
</reference>
<keyword evidence="1" id="KW-0732">Signal</keyword>
<dbReference type="PROSITE" id="PS51272">
    <property type="entry name" value="SLH"/>
    <property type="match status" value="3"/>
</dbReference>
<evidence type="ECO:0000256" key="1">
    <source>
        <dbReference type="SAM" id="SignalP"/>
    </source>
</evidence>
<sequence>MSETVHIHRRLVRVAALLVSGALTAVIAVPAAAAEEAVEAPVEFVDVDRSPEFTDEIAWMGETGISLGYATTAGREYRPFGRVTRDAMAAFLYRYAGSPEFEAPSEPTFSDVTPETSDFYVQIEWAAAQGIAGGWSDGTFKPTRAITRDAMASFLYRFEGGSAPSGEQVYVDSDESPEHADAIEWLATQGISQGWVNWRGRVYKPLQTITRDAMAAFLYRLEHGAEPVTAHAPVLAPRATVWVTASTLHLRAQPTWNSAVVVSARRNASGTFDGAREHGWQRVEMGGVKGWAPSEYLRTTEPSFTVTRVGIKVDELWFRDGPSNNDTVLMKIRRGERGEFTGVIRGDWWQVRFRDRLAWAPAMHMNVVRPFDAAAVLRTAHSQVGYRAVSYNDNKFNDWAGGRNPWCMVFVMWVFDKSGFKQGVPFELLYSDWAREALASGIVDRTVTAADLKPGHVVLVDWPPYTGPTHAGIVDRVVGSNVILVEGNTSDGTGDPTRGVFVRERRIVDMYGVFNPDEFARVNGY</sequence>
<proteinExistence type="predicted"/>
<protein>
    <recommendedName>
        <fullName evidence="2">SLH domain-containing protein</fullName>
    </recommendedName>
</protein>
<dbReference type="Pfam" id="PF05257">
    <property type="entry name" value="CHAP"/>
    <property type="match status" value="1"/>
</dbReference>
<dbReference type="Gene3D" id="2.30.30.40">
    <property type="entry name" value="SH3 Domains"/>
    <property type="match status" value="1"/>
</dbReference>
<dbReference type="InterPro" id="IPR001119">
    <property type="entry name" value="SLH_dom"/>
</dbReference>
<evidence type="ECO:0000259" key="2">
    <source>
        <dbReference type="PROSITE" id="PS51272"/>
    </source>
</evidence>